<evidence type="ECO:0000313" key="1">
    <source>
        <dbReference type="EMBL" id="KAG8464984.1"/>
    </source>
</evidence>
<organism evidence="1 2">
    <name type="scientific">Diacronema lutheri</name>
    <name type="common">Unicellular marine alga</name>
    <name type="synonym">Monochrysis lutheri</name>
    <dbReference type="NCBI Taxonomy" id="2081491"/>
    <lineage>
        <taxon>Eukaryota</taxon>
        <taxon>Haptista</taxon>
        <taxon>Haptophyta</taxon>
        <taxon>Pavlovophyceae</taxon>
        <taxon>Pavlovales</taxon>
        <taxon>Pavlovaceae</taxon>
        <taxon>Diacronema</taxon>
    </lineage>
</organism>
<evidence type="ECO:0000313" key="2">
    <source>
        <dbReference type="Proteomes" id="UP000751190"/>
    </source>
</evidence>
<dbReference type="SUPFAM" id="SSF47954">
    <property type="entry name" value="Cyclin-like"/>
    <property type="match status" value="1"/>
</dbReference>
<reference evidence="1" key="1">
    <citation type="submission" date="2021-05" db="EMBL/GenBank/DDBJ databases">
        <title>The genome of the haptophyte Pavlova lutheri (Diacronema luteri, Pavlovales) - a model for lipid biosynthesis in eukaryotic algae.</title>
        <authorList>
            <person name="Hulatt C.J."/>
            <person name="Posewitz M.C."/>
        </authorList>
    </citation>
    <scope>NUCLEOTIDE SEQUENCE</scope>
    <source>
        <strain evidence="1">NIVA-4/92</strain>
    </source>
</reference>
<keyword evidence="2" id="KW-1185">Reference proteome</keyword>
<dbReference type="AlphaFoldDB" id="A0A8J5XL09"/>
<accession>A0A8J5XL09</accession>
<name>A0A8J5XL09_DIALT</name>
<dbReference type="Proteomes" id="UP000751190">
    <property type="component" value="Unassembled WGS sequence"/>
</dbReference>
<protein>
    <recommendedName>
        <fullName evidence="3">Cyclin N-terminal domain-containing protein</fullName>
    </recommendedName>
</protein>
<dbReference type="InterPro" id="IPR036915">
    <property type="entry name" value="Cyclin-like_sf"/>
</dbReference>
<dbReference type="OrthoDB" id="10657977at2759"/>
<gene>
    <name evidence="1" type="ORF">KFE25_012347</name>
</gene>
<sequence>MCRSPRPITRACALALHAHVESALAVVGPSPLPHVFHERLVAANVDGSTDVPGDAEERRPPPYASLAMTEALYDAAASALNLGSEVLVCSIILIERVMRAVGVAKGPVRMCTVRHLLAAALTVAAKFLGDECDDTILIDVRRALVMPSATTLAECELELLHLVNFDVVVAPALYSTYVFALIGVADAYEPHRGALEAPSCDLPRAAQGECASARLRRSSESEVELLGLAQTMASSPIEWRAEQRRLAI</sequence>
<comment type="caution">
    <text evidence="1">The sequence shown here is derived from an EMBL/GenBank/DDBJ whole genome shotgun (WGS) entry which is preliminary data.</text>
</comment>
<dbReference type="EMBL" id="JAGTXO010000011">
    <property type="protein sequence ID" value="KAG8464984.1"/>
    <property type="molecule type" value="Genomic_DNA"/>
</dbReference>
<dbReference type="Gene3D" id="1.10.472.10">
    <property type="entry name" value="Cyclin-like"/>
    <property type="match status" value="1"/>
</dbReference>
<proteinExistence type="predicted"/>
<evidence type="ECO:0008006" key="3">
    <source>
        <dbReference type="Google" id="ProtNLM"/>
    </source>
</evidence>